<reference evidence="1 2" key="1">
    <citation type="submission" date="2019-04" db="EMBL/GenBank/DDBJ databases">
        <title>Phreatobacter aquaticus sp. nov.</title>
        <authorList>
            <person name="Choi A."/>
        </authorList>
    </citation>
    <scope>NUCLEOTIDE SEQUENCE [LARGE SCALE GENOMIC DNA]</scope>
    <source>
        <strain evidence="1 2">KCTC 52518</strain>
    </source>
</reference>
<dbReference type="Proteomes" id="UP000298781">
    <property type="component" value="Chromosome"/>
</dbReference>
<dbReference type="RefSeq" id="WP_136962829.1">
    <property type="nucleotide sequence ID" value="NZ_CP039690.1"/>
</dbReference>
<protein>
    <submittedName>
        <fullName evidence="1">Uncharacterized protein</fullName>
    </submittedName>
</protein>
<evidence type="ECO:0000313" key="2">
    <source>
        <dbReference type="Proteomes" id="UP000298781"/>
    </source>
</evidence>
<dbReference type="OrthoDB" id="8236609at2"/>
<dbReference type="AlphaFoldDB" id="A0A4D7BBB2"/>
<dbReference type="EMBL" id="CP039690">
    <property type="protein sequence ID" value="QCI67398.1"/>
    <property type="molecule type" value="Genomic_DNA"/>
</dbReference>
<keyword evidence="2" id="KW-1185">Reference proteome</keyword>
<accession>A0A4D7BBB2</accession>
<dbReference type="KEGG" id="pstg:E8M01_26135"/>
<proteinExistence type="predicted"/>
<organism evidence="1 2">
    <name type="scientific">Phreatobacter stygius</name>
    <dbReference type="NCBI Taxonomy" id="1940610"/>
    <lineage>
        <taxon>Bacteria</taxon>
        <taxon>Pseudomonadati</taxon>
        <taxon>Pseudomonadota</taxon>
        <taxon>Alphaproteobacteria</taxon>
        <taxon>Hyphomicrobiales</taxon>
        <taxon>Phreatobacteraceae</taxon>
        <taxon>Phreatobacter</taxon>
    </lineage>
</organism>
<name>A0A4D7BBB2_9HYPH</name>
<evidence type="ECO:0000313" key="1">
    <source>
        <dbReference type="EMBL" id="QCI67398.1"/>
    </source>
</evidence>
<gene>
    <name evidence="1" type="ORF">E8M01_26135</name>
</gene>
<sequence>MTLVRAALASTKVRILAGLLVLWLVWQAWLAIAAPAKIAEGFPERLRVNALITLPFPPERFHILVFQRHGRVSGTEGNTVELRGIAKSDLTAIARLYWVRRIAPLREGAS</sequence>